<keyword evidence="1" id="KW-0472">Membrane</keyword>
<proteinExistence type="predicted"/>
<organism evidence="2 3">
    <name type="scientific">Peltaster fructicola</name>
    <dbReference type="NCBI Taxonomy" id="286661"/>
    <lineage>
        <taxon>Eukaryota</taxon>
        <taxon>Fungi</taxon>
        <taxon>Dikarya</taxon>
        <taxon>Ascomycota</taxon>
        <taxon>Pezizomycotina</taxon>
        <taxon>Dothideomycetes</taxon>
        <taxon>Dothideomycetes incertae sedis</taxon>
        <taxon>Peltaster</taxon>
    </lineage>
</organism>
<dbReference type="EMBL" id="CP051140">
    <property type="protein sequence ID" value="QIW96910.1"/>
    <property type="molecule type" value="Genomic_DNA"/>
</dbReference>
<keyword evidence="1" id="KW-0812">Transmembrane</keyword>
<feature type="transmembrane region" description="Helical" evidence="1">
    <location>
        <begin position="153"/>
        <end position="175"/>
    </location>
</feature>
<protein>
    <submittedName>
        <fullName evidence="2">Uncharacterized protein</fullName>
    </submittedName>
</protein>
<evidence type="ECO:0000256" key="1">
    <source>
        <dbReference type="SAM" id="Phobius"/>
    </source>
</evidence>
<dbReference type="OrthoDB" id="1523883at2759"/>
<reference evidence="2 3" key="1">
    <citation type="journal article" date="2016" name="Sci. Rep.">
        <title>Peltaster fructicola genome reveals evolution from an invasive phytopathogen to an ectophytic parasite.</title>
        <authorList>
            <person name="Xu C."/>
            <person name="Chen H."/>
            <person name="Gleason M.L."/>
            <person name="Xu J.R."/>
            <person name="Liu H."/>
            <person name="Zhang R."/>
            <person name="Sun G."/>
        </authorList>
    </citation>
    <scope>NUCLEOTIDE SEQUENCE [LARGE SCALE GENOMIC DNA]</scope>
    <source>
        <strain evidence="2 3">LNHT1506</strain>
    </source>
</reference>
<feature type="transmembrane region" description="Helical" evidence="1">
    <location>
        <begin position="74"/>
        <end position="93"/>
    </location>
</feature>
<accession>A0A6H0XQI4</accession>
<dbReference type="Proteomes" id="UP000503462">
    <property type="component" value="Chromosome 2"/>
</dbReference>
<sequence>MSSYSSTPLDLRSLGLALLRLSPLIISSGSLMCAWDQQNAFRSFLADPLLSKPGHISAHVVTDWFQEFARPTKWVIILFYPFALFLSLINVLGAAGEGLHPQTKVFYALGGALSVMHYYFGAWSMSWNAKIANKENIGRKNEDALRGWLHNNYMRMLCVNLPAWVMFVAATATFVKV</sequence>
<evidence type="ECO:0000313" key="3">
    <source>
        <dbReference type="Proteomes" id="UP000503462"/>
    </source>
</evidence>
<name>A0A6H0XQI4_9PEZI</name>
<dbReference type="AlphaFoldDB" id="A0A6H0XQI4"/>
<keyword evidence="1" id="KW-1133">Transmembrane helix</keyword>
<feature type="transmembrane region" description="Helical" evidence="1">
    <location>
        <begin position="105"/>
        <end position="125"/>
    </location>
</feature>
<gene>
    <name evidence="2" type="ORF">AMS68_002428</name>
</gene>
<keyword evidence="3" id="KW-1185">Reference proteome</keyword>
<evidence type="ECO:0000313" key="2">
    <source>
        <dbReference type="EMBL" id="QIW96910.1"/>
    </source>
</evidence>